<dbReference type="RefSeq" id="WP_189696574.1">
    <property type="nucleotide sequence ID" value="NZ_BMTA01000002.1"/>
</dbReference>
<evidence type="ECO:0000313" key="2">
    <source>
        <dbReference type="EMBL" id="QOV42985.1"/>
    </source>
</evidence>
<sequence length="198" mass="21151">MALTDHHDVFIGSTGDGWTFVVLNRPLRNAARILTGAGFTAREHQGRTLYLLPPETAEDAHERAGVAAYGLMAHTLDLVDLAWTTRQHGATPSREPDVTVRFTDHAVTATAATGQADAILVQHGFIPAGAKRLYALPSGLGERDVLSAVVRAEAHLYADGISVRIDLGIATTQDIPPALFRPGAAPAPPPTQVQRRSR</sequence>
<gene>
    <name evidence="2" type="ORF">IPT68_24810</name>
</gene>
<reference evidence="2 3" key="1">
    <citation type="submission" date="2020-10" db="EMBL/GenBank/DDBJ databases">
        <title>Streptomyces chromofuscus complate genome analysis.</title>
        <authorList>
            <person name="Anwar N."/>
        </authorList>
    </citation>
    <scope>NUCLEOTIDE SEQUENCE [LARGE SCALE GENOMIC DNA]</scope>
    <source>
        <strain evidence="2 3">DSM 40273</strain>
    </source>
</reference>
<dbReference type="KEGG" id="schf:IPT68_24810"/>
<dbReference type="Proteomes" id="UP000594008">
    <property type="component" value="Chromosome"/>
</dbReference>
<name>A0A7M2T511_STRCW</name>
<protein>
    <submittedName>
        <fullName evidence="2">Uncharacterized protein</fullName>
    </submittedName>
</protein>
<evidence type="ECO:0000313" key="3">
    <source>
        <dbReference type="Proteomes" id="UP000594008"/>
    </source>
</evidence>
<keyword evidence="3" id="KW-1185">Reference proteome</keyword>
<dbReference type="AlphaFoldDB" id="A0A7M2T511"/>
<evidence type="ECO:0000256" key="1">
    <source>
        <dbReference type="SAM" id="MobiDB-lite"/>
    </source>
</evidence>
<accession>A0A7M2T511</accession>
<feature type="region of interest" description="Disordered" evidence="1">
    <location>
        <begin position="178"/>
        <end position="198"/>
    </location>
</feature>
<proteinExistence type="predicted"/>
<dbReference type="EMBL" id="CP063374">
    <property type="protein sequence ID" value="QOV42985.1"/>
    <property type="molecule type" value="Genomic_DNA"/>
</dbReference>
<organism evidence="2 3">
    <name type="scientific">Streptomyces chromofuscus</name>
    <dbReference type="NCBI Taxonomy" id="42881"/>
    <lineage>
        <taxon>Bacteria</taxon>
        <taxon>Bacillati</taxon>
        <taxon>Actinomycetota</taxon>
        <taxon>Actinomycetes</taxon>
        <taxon>Kitasatosporales</taxon>
        <taxon>Streptomycetaceae</taxon>
        <taxon>Streptomyces</taxon>
    </lineage>
</organism>